<gene>
    <name evidence="1" type="ORF">M6B38_299375</name>
</gene>
<evidence type="ECO:0000313" key="1">
    <source>
        <dbReference type="EMBL" id="KAJ6842946.1"/>
    </source>
</evidence>
<dbReference type="Proteomes" id="UP001140949">
    <property type="component" value="Unassembled WGS sequence"/>
</dbReference>
<protein>
    <submittedName>
        <fullName evidence="1">F-box protein PP2-B10-like isoform X1</fullName>
    </submittedName>
</protein>
<dbReference type="PANTHER" id="PTHR32278:SF111">
    <property type="entry name" value="F-BOX PROTEIN PP2-B12-RELATED"/>
    <property type="match status" value="1"/>
</dbReference>
<sequence length="343" mass="38378">MLLLFSTSLSIDENRNPTEKGSGMEVSGRGFQDLPEGCIAHVISLTSPRDSCRSAGTSTAFRAAAESDTVWDRFLPSDICSVLSRAVEPVECSSRRELFFRLCDPILIDGGRMSFALDKSSGAKCYMLSAREMKIVWGDTPSYWHWLSADDYSYADEYSFADDYSYADGYSFADDYRYSLSLPPARFSEVAHLVGVCWLEIGGSIDRQVLSPNTTYAAYLVFKLVGETSSFTHPPQKVSVKAGDNESSHTVRLQPPTFNYRRHYPHGLLFDDDEEEETEETTEGDDASLPCSRADGWMEVEMGEFFNKEGEDGEVEMSLMEVEGGHWKNGLIIHGIEVRPKKN</sequence>
<keyword evidence="2" id="KW-1185">Reference proteome</keyword>
<organism evidence="1 2">
    <name type="scientific">Iris pallida</name>
    <name type="common">Sweet iris</name>
    <dbReference type="NCBI Taxonomy" id="29817"/>
    <lineage>
        <taxon>Eukaryota</taxon>
        <taxon>Viridiplantae</taxon>
        <taxon>Streptophyta</taxon>
        <taxon>Embryophyta</taxon>
        <taxon>Tracheophyta</taxon>
        <taxon>Spermatophyta</taxon>
        <taxon>Magnoliopsida</taxon>
        <taxon>Liliopsida</taxon>
        <taxon>Asparagales</taxon>
        <taxon>Iridaceae</taxon>
        <taxon>Iridoideae</taxon>
        <taxon>Irideae</taxon>
        <taxon>Iris</taxon>
    </lineage>
</organism>
<dbReference type="CDD" id="cd22162">
    <property type="entry name" value="F-box_AtSKIP3-like"/>
    <property type="match status" value="1"/>
</dbReference>
<dbReference type="PANTHER" id="PTHR32278">
    <property type="entry name" value="F-BOX DOMAIN-CONTAINING PROTEIN"/>
    <property type="match status" value="1"/>
</dbReference>
<dbReference type="InterPro" id="IPR025886">
    <property type="entry name" value="PP2-like"/>
</dbReference>
<name>A0AAX6HPD7_IRIPA</name>
<dbReference type="AlphaFoldDB" id="A0AAX6HPD7"/>
<dbReference type="Pfam" id="PF14299">
    <property type="entry name" value="PP2"/>
    <property type="match status" value="2"/>
</dbReference>
<reference evidence="1" key="1">
    <citation type="journal article" date="2023" name="GigaByte">
        <title>Genome assembly of the bearded iris, Iris pallida Lam.</title>
        <authorList>
            <person name="Bruccoleri R.E."/>
            <person name="Oakeley E.J."/>
            <person name="Faust A.M.E."/>
            <person name="Altorfer M."/>
            <person name="Dessus-Babus S."/>
            <person name="Burckhardt D."/>
            <person name="Oertli M."/>
            <person name="Naumann U."/>
            <person name="Petersen F."/>
            <person name="Wong J."/>
        </authorList>
    </citation>
    <scope>NUCLEOTIDE SEQUENCE</scope>
    <source>
        <strain evidence="1">GSM-AAB239-AS_SAM_17_03QT</strain>
    </source>
</reference>
<accession>A0AAX6HPD7</accession>
<proteinExistence type="predicted"/>
<reference evidence="1" key="2">
    <citation type="submission" date="2023-04" db="EMBL/GenBank/DDBJ databases">
        <authorList>
            <person name="Bruccoleri R.E."/>
            <person name="Oakeley E.J."/>
            <person name="Faust A.-M."/>
            <person name="Dessus-Babus S."/>
            <person name="Altorfer M."/>
            <person name="Burckhardt D."/>
            <person name="Oertli M."/>
            <person name="Naumann U."/>
            <person name="Petersen F."/>
            <person name="Wong J."/>
        </authorList>
    </citation>
    <scope>NUCLEOTIDE SEQUENCE</scope>
    <source>
        <strain evidence="1">GSM-AAB239-AS_SAM_17_03QT</strain>
        <tissue evidence="1">Leaf</tissue>
    </source>
</reference>
<dbReference type="InterPro" id="IPR036047">
    <property type="entry name" value="F-box-like_dom_sf"/>
</dbReference>
<dbReference type="EMBL" id="JANAVB010007399">
    <property type="protein sequence ID" value="KAJ6842946.1"/>
    <property type="molecule type" value="Genomic_DNA"/>
</dbReference>
<evidence type="ECO:0000313" key="2">
    <source>
        <dbReference type="Proteomes" id="UP001140949"/>
    </source>
</evidence>
<comment type="caution">
    <text evidence="1">The sequence shown here is derived from an EMBL/GenBank/DDBJ whole genome shotgun (WGS) entry which is preliminary data.</text>
</comment>
<dbReference type="SUPFAM" id="SSF81383">
    <property type="entry name" value="F-box domain"/>
    <property type="match status" value="1"/>
</dbReference>